<keyword evidence="7" id="KW-0548">Nucleotidyltransferase</keyword>
<feature type="domain" description="MoaB/Mog" evidence="15">
    <location>
        <begin position="8"/>
        <end position="169"/>
    </location>
</feature>
<evidence type="ECO:0000259" key="15">
    <source>
        <dbReference type="SMART" id="SM00852"/>
    </source>
</evidence>
<gene>
    <name evidence="17" type="primary">LOC105361281</name>
</gene>
<dbReference type="InterPro" id="IPR036425">
    <property type="entry name" value="MoaB/Mog-like_dom_sf"/>
</dbReference>
<dbReference type="Gene3D" id="3.40.980.10">
    <property type="entry name" value="MoaB/Mog-like domain"/>
    <property type="match status" value="1"/>
</dbReference>
<dbReference type="EC" id="2.7.7.2" evidence="3"/>
<dbReference type="Pfam" id="PF00994">
    <property type="entry name" value="MoCF_biosynth"/>
    <property type="match status" value="1"/>
</dbReference>
<dbReference type="PANTHER" id="PTHR23293">
    <property type="entry name" value="FAD SYNTHETASE-RELATED FMN ADENYLYLTRANSFERASE"/>
    <property type="match status" value="1"/>
</dbReference>
<dbReference type="KEGG" id="csol:105361281"/>
<evidence type="ECO:0000256" key="14">
    <source>
        <dbReference type="SAM" id="MobiDB-lite"/>
    </source>
</evidence>
<dbReference type="Proteomes" id="UP000695007">
    <property type="component" value="Unplaced"/>
</dbReference>
<dbReference type="GO" id="GO:0006747">
    <property type="term" value="P:FAD biosynthetic process"/>
    <property type="evidence" value="ECO:0007669"/>
    <property type="project" value="TreeGrafter"/>
</dbReference>
<evidence type="ECO:0000256" key="1">
    <source>
        <dbReference type="ARBA" id="ARBA00004726"/>
    </source>
</evidence>
<dbReference type="InterPro" id="IPR014729">
    <property type="entry name" value="Rossmann-like_a/b/a_fold"/>
</dbReference>
<keyword evidence="6" id="KW-0808">Transferase</keyword>
<name>A0AAJ6YEQ7_9HYME</name>
<dbReference type="GO" id="GO:0003919">
    <property type="term" value="F:FMN adenylyltransferase activity"/>
    <property type="evidence" value="ECO:0007669"/>
    <property type="project" value="UniProtKB-EC"/>
</dbReference>
<comment type="similarity">
    <text evidence="2">In the N-terminal section; belongs to the MoaB/Mog family.</text>
</comment>
<keyword evidence="8" id="KW-0547">Nucleotide-binding</keyword>
<evidence type="ECO:0000256" key="2">
    <source>
        <dbReference type="ARBA" id="ARBA00007589"/>
    </source>
</evidence>
<dbReference type="GeneID" id="105361281"/>
<evidence type="ECO:0000256" key="4">
    <source>
        <dbReference type="ARBA" id="ARBA00022630"/>
    </source>
</evidence>
<evidence type="ECO:0000313" key="17">
    <source>
        <dbReference type="RefSeq" id="XP_011496706.1"/>
    </source>
</evidence>
<evidence type="ECO:0000313" key="16">
    <source>
        <dbReference type="Proteomes" id="UP000695007"/>
    </source>
</evidence>
<keyword evidence="10" id="KW-0067">ATP-binding</keyword>
<dbReference type="InterPro" id="IPR056596">
    <property type="entry name" value="FLAD1_M"/>
</dbReference>
<evidence type="ECO:0000256" key="3">
    <source>
        <dbReference type="ARBA" id="ARBA00012393"/>
    </source>
</evidence>
<evidence type="ECO:0000256" key="6">
    <source>
        <dbReference type="ARBA" id="ARBA00022679"/>
    </source>
</evidence>
<dbReference type="SUPFAM" id="SSF53218">
    <property type="entry name" value="Molybdenum cofactor biosynthesis proteins"/>
    <property type="match status" value="1"/>
</dbReference>
<sequence>MADEQIASLIIIGDEILRGRVQDANTIYLAKNLEAKGIKIQKVVIIPDEIDIISKEVAEASKKYTIVFTSGGVGPTHDDLTYQGVAKGLGLALKENKILLNKLSLLFPNKPESRRLALVPNPCELIDIASNDSDAGYVLVKARNVFVLPGSPRYFRRAAEAALATLESGGQLYTESLEIELDEFALAEPLETEARRWRDTVTIGSYPQRHGPRPRTRLDFVARCPEALAQAKASVIEALPEEARPGPTVHLRAALDVLEQCYAKYKANEVFLSFNGGKDCTVVLHLVITFARLRGYDPPLCLYVTGDAFPEVDEFVRNTANNYRLKMVRKSGSIKQALAALLEEYPKLAACLLGTRKADPGAQCLESFAPTDPGWPEIMRVSPIIDWNYKQVWDYLLRNNVSYCSLYDEGYTSLGVRETTTRNPLLKHPSEPNKYLPAHTLVDDSTERQGRE</sequence>
<evidence type="ECO:0000256" key="9">
    <source>
        <dbReference type="ARBA" id="ARBA00022827"/>
    </source>
</evidence>
<dbReference type="Pfam" id="PF01507">
    <property type="entry name" value="PAPS_reduct"/>
    <property type="match status" value="1"/>
</dbReference>
<keyword evidence="9" id="KW-0274">FAD</keyword>
<keyword evidence="5" id="KW-0288">FMN</keyword>
<dbReference type="Pfam" id="PF24102">
    <property type="entry name" value="FLAD1_M"/>
    <property type="match status" value="1"/>
</dbReference>
<dbReference type="CDD" id="cd23948">
    <property type="entry name" value="FAD_synthase"/>
    <property type="match status" value="1"/>
</dbReference>
<dbReference type="SUPFAM" id="SSF52402">
    <property type="entry name" value="Adenine nucleotide alpha hydrolases-like"/>
    <property type="match status" value="1"/>
</dbReference>
<keyword evidence="4" id="KW-0285">Flavoprotein</keyword>
<evidence type="ECO:0000256" key="12">
    <source>
        <dbReference type="ARBA" id="ARBA00031871"/>
    </source>
</evidence>
<feature type="region of interest" description="Disordered" evidence="14">
    <location>
        <begin position="422"/>
        <end position="452"/>
    </location>
</feature>
<dbReference type="SMART" id="SM00852">
    <property type="entry name" value="MoCF_biosynth"/>
    <property type="match status" value="1"/>
</dbReference>
<reference evidence="17" key="1">
    <citation type="submission" date="2025-08" db="UniProtKB">
        <authorList>
            <consortium name="RefSeq"/>
        </authorList>
    </citation>
    <scope>IDENTIFICATION</scope>
</reference>
<dbReference type="GO" id="GO:0005524">
    <property type="term" value="F:ATP binding"/>
    <property type="evidence" value="ECO:0007669"/>
    <property type="project" value="UniProtKB-KW"/>
</dbReference>
<dbReference type="InterPro" id="IPR002500">
    <property type="entry name" value="PAPS_reduct_dom"/>
</dbReference>
<evidence type="ECO:0000256" key="5">
    <source>
        <dbReference type="ARBA" id="ARBA00022643"/>
    </source>
</evidence>
<dbReference type="InterPro" id="IPR001453">
    <property type="entry name" value="MoaB/Mog_dom"/>
</dbReference>
<evidence type="ECO:0000256" key="13">
    <source>
        <dbReference type="ARBA" id="ARBA00049494"/>
    </source>
</evidence>
<dbReference type="Gene3D" id="3.40.50.620">
    <property type="entry name" value="HUPs"/>
    <property type="match status" value="1"/>
</dbReference>
<evidence type="ECO:0000256" key="10">
    <source>
        <dbReference type="ARBA" id="ARBA00022840"/>
    </source>
</evidence>
<dbReference type="RefSeq" id="XP_011496706.1">
    <property type="nucleotide sequence ID" value="XM_011498404.1"/>
</dbReference>
<comment type="catalytic activity">
    <reaction evidence="13">
        <text>FMN + ATP + H(+) = FAD + diphosphate</text>
        <dbReference type="Rhea" id="RHEA:17237"/>
        <dbReference type="ChEBI" id="CHEBI:15378"/>
        <dbReference type="ChEBI" id="CHEBI:30616"/>
        <dbReference type="ChEBI" id="CHEBI:33019"/>
        <dbReference type="ChEBI" id="CHEBI:57692"/>
        <dbReference type="ChEBI" id="CHEBI:58210"/>
        <dbReference type="EC" id="2.7.7.2"/>
    </reaction>
</comment>
<dbReference type="PANTHER" id="PTHR23293:SF9">
    <property type="entry name" value="FAD SYNTHASE"/>
    <property type="match status" value="1"/>
</dbReference>
<keyword evidence="16" id="KW-1185">Reference proteome</keyword>
<comment type="pathway">
    <text evidence="1">Cofactor biosynthesis; FAD biosynthesis; FAD from FMN: step 1/1.</text>
</comment>
<accession>A0AAJ6YEQ7</accession>
<protein>
    <recommendedName>
        <fullName evidence="3">FAD synthase</fullName>
        <ecNumber evidence="3">2.7.7.2</ecNumber>
    </recommendedName>
    <alternativeName>
        <fullName evidence="11">FAD pyrophosphorylase</fullName>
    </alternativeName>
    <alternativeName>
        <fullName evidence="12">FMN adenylyltransferase</fullName>
    </alternativeName>
</protein>
<evidence type="ECO:0000256" key="7">
    <source>
        <dbReference type="ARBA" id="ARBA00022695"/>
    </source>
</evidence>
<proteinExistence type="inferred from homology"/>
<evidence type="ECO:0000256" key="11">
    <source>
        <dbReference type="ARBA" id="ARBA00031145"/>
    </source>
</evidence>
<feature type="compositionally biased region" description="Basic and acidic residues" evidence="14">
    <location>
        <begin position="441"/>
        <end position="452"/>
    </location>
</feature>
<dbReference type="AlphaFoldDB" id="A0AAJ6YEQ7"/>
<evidence type="ECO:0000256" key="8">
    <source>
        <dbReference type="ARBA" id="ARBA00022741"/>
    </source>
</evidence>
<organism evidence="16 17">
    <name type="scientific">Ceratosolen solmsi marchali</name>
    <dbReference type="NCBI Taxonomy" id="326594"/>
    <lineage>
        <taxon>Eukaryota</taxon>
        <taxon>Metazoa</taxon>
        <taxon>Ecdysozoa</taxon>
        <taxon>Arthropoda</taxon>
        <taxon>Hexapoda</taxon>
        <taxon>Insecta</taxon>
        <taxon>Pterygota</taxon>
        <taxon>Neoptera</taxon>
        <taxon>Endopterygota</taxon>
        <taxon>Hymenoptera</taxon>
        <taxon>Apocrita</taxon>
        <taxon>Proctotrupomorpha</taxon>
        <taxon>Chalcidoidea</taxon>
        <taxon>Agaonidae</taxon>
        <taxon>Agaoninae</taxon>
        <taxon>Ceratosolen</taxon>
    </lineage>
</organism>